<dbReference type="Proteomes" id="UP000789390">
    <property type="component" value="Unassembled WGS sequence"/>
</dbReference>
<accession>A0A8J2S3N8</accession>
<dbReference type="Pfam" id="PF16059">
    <property type="entry name" value="MGA_dom"/>
    <property type="match status" value="1"/>
</dbReference>
<name>A0A8J2S3N8_9CRUS</name>
<reference evidence="2" key="1">
    <citation type="submission" date="2021-11" db="EMBL/GenBank/DDBJ databases">
        <authorList>
            <person name="Schell T."/>
        </authorList>
    </citation>
    <scope>NUCLEOTIDE SEQUENCE</scope>
    <source>
        <strain evidence="2">M5</strain>
    </source>
</reference>
<organism evidence="2 3">
    <name type="scientific">Daphnia galeata</name>
    <dbReference type="NCBI Taxonomy" id="27404"/>
    <lineage>
        <taxon>Eukaryota</taxon>
        <taxon>Metazoa</taxon>
        <taxon>Ecdysozoa</taxon>
        <taxon>Arthropoda</taxon>
        <taxon>Crustacea</taxon>
        <taxon>Branchiopoda</taxon>
        <taxon>Diplostraca</taxon>
        <taxon>Cladocera</taxon>
        <taxon>Anomopoda</taxon>
        <taxon>Daphniidae</taxon>
        <taxon>Daphnia</taxon>
    </lineage>
</organism>
<gene>
    <name evidence="2" type="ORF">DGAL_LOCUS16551</name>
</gene>
<feature type="domain" description="MGA conserved" evidence="1">
    <location>
        <begin position="134"/>
        <end position="174"/>
    </location>
</feature>
<dbReference type="OrthoDB" id="6361053at2759"/>
<evidence type="ECO:0000259" key="1">
    <source>
        <dbReference type="Pfam" id="PF16059"/>
    </source>
</evidence>
<keyword evidence="3" id="KW-1185">Reference proteome</keyword>
<evidence type="ECO:0000313" key="3">
    <source>
        <dbReference type="Proteomes" id="UP000789390"/>
    </source>
</evidence>
<dbReference type="AlphaFoldDB" id="A0A8J2S3N8"/>
<evidence type="ECO:0000313" key="2">
    <source>
        <dbReference type="EMBL" id="CAH0112770.1"/>
    </source>
</evidence>
<dbReference type="InterPro" id="IPR032060">
    <property type="entry name" value="MGA_dom"/>
</dbReference>
<sequence>MDCGSKHLLKRNDTITLSATALSDAEELPPVLTLIESRIPWEKRDSIDSESMSPPDLGMSSTGVAADDDADDDEVMFWEDATNKSFQELDTEKLVDENVSKIDASFLILSEEAYCEDYEVPGQLKRNTIQTIVQCGKLFCLKGCICKSLNSIYIPIKHCRHPDCIFASSCNYKSILRNVTGKNIPKKSDKFNCESSHSKHVLLEKRASMEKEVEFQNETPSLEQKIDVINKKLEIAQRINQIVEKPVIERSAILDKQQDDRIVVEGHYVDSYPLEKSMLDELAKNNTVSKFIRLLMRKMFTLDFLLSMSVKKIKKKHITAIIGATMQRFKIYRCRNGESLDLTVNIILKVMASEFNNSKTTAKNKEKKSVKKLNST</sequence>
<proteinExistence type="predicted"/>
<comment type="caution">
    <text evidence="2">The sequence shown here is derived from an EMBL/GenBank/DDBJ whole genome shotgun (WGS) entry which is preliminary data.</text>
</comment>
<dbReference type="EMBL" id="CAKKLH010000331">
    <property type="protein sequence ID" value="CAH0112770.1"/>
    <property type="molecule type" value="Genomic_DNA"/>
</dbReference>
<protein>
    <recommendedName>
        <fullName evidence="1">MGA conserved domain-containing protein</fullName>
    </recommendedName>
</protein>